<reference evidence="1 2" key="1">
    <citation type="journal article" date="2011" name="J. Bacteriol.">
        <title>Genome sequence of Brevibacillus laterosporus LMG 15441, a pathogen of invertebrates.</title>
        <authorList>
            <person name="Djukic M."/>
            <person name="Poehlein A."/>
            <person name="Thurmer A."/>
            <person name="Daniel R."/>
        </authorList>
    </citation>
    <scope>NUCLEOTIDE SEQUENCE [LARGE SCALE GENOMIC DNA]</scope>
    <source>
        <strain evidence="1 2">LMG 15441</strain>
    </source>
</reference>
<proteinExistence type="predicted"/>
<sequence length="172" mass="20643">MLELIQVVTYSNDKKKILEKEPLPKIGFNSVMEVAKYLYLEEELDLKHCIDEHLVSEDWFEHGDDFFNETGYKYTKHYYFINNFQEIKDISLKAAMEIVDALYLIEEHTRKIKNEVYDVEKRFADDTYLDNIKYLIDIIKIKKNVLLRYGYSKTKTAEMMKGLYYNTNNFGR</sequence>
<evidence type="ECO:0000313" key="1">
    <source>
        <dbReference type="EMBL" id="AIG26144.1"/>
    </source>
</evidence>
<dbReference type="AlphaFoldDB" id="A0A075R2P1"/>
<dbReference type="RefSeq" id="WP_003338447.1">
    <property type="nucleotide sequence ID" value="NZ_CP007806.1"/>
</dbReference>
<dbReference type="KEGG" id="blr:BRLA_c018220"/>
<name>A0A075R2P1_BRELA</name>
<dbReference type="EMBL" id="CP007806">
    <property type="protein sequence ID" value="AIG26144.1"/>
    <property type="molecule type" value="Genomic_DNA"/>
</dbReference>
<dbReference type="Proteomes" id="UP000005850">
    <property type="component" value="Chromosome"/>
</dbReference>
<organism evidence="1 2">
    <name type="scientific">Brevibacillus laterosporus LMG 15441</name>
    <dbReference type="NCBI Taxonomy" id="1042163"/>
    <lineage>
        <taxon>Bacteria</taxon>
        <taxon>Bacillati</taxon>
        <taxon>Bacillota</taxon>
        <taxon>Bacilli</taxon>
        <taxon>Bacillales</taxon>
        <taxon>Paenibacillaceae</taxon>
        <taxon>Brevibacillus</taxon>
    </lineage>
</organism>
<protein>
    <submittedName>
        <fullName evidence="1">Uncharacterized protein</fullName>
    </submittedName>
</protein>
<evidence type="ECO:0000313" key="2">
    <source>
        <dbReference type="Proteomes" id="UP000005850"/>
    </source>
</evidence>
<dbReference type="HOGENOM" id="CLU_1552356_0_0_9"/>
<keyword evidence="2" id="KW-1185">Reference proteome</keyword>
<accession>A0A075R2P1</accession>
<gene>
    <name evidence="1" type="ORF">BRLA_c018220</name>
</gene>